<sequence>MAESCYNFKDVSSVFNEIDGYVGVENGGNVEYVKAPVINYCPYRNEHGNLCINYLEKASSGLIYLLKSLEDKFDSKYDKLAEYAILWLCYKLNQHSDNKYKSANLNNFYTNHIEKNNHYNKKINDSNSMNYKDIIDKKKDLMNMNIKEILKFYEALKTLFSMYDDCNESGLNCNNCSEKAKTFANQFKELNKDSKNIDNILYSQMLSTLSNDYDNLKYIYDNNKCPNSPPLPMIKTPSSKFLPALSTFSVIPVFLGVAYKYSLFGIDKLFQRQYIRKKLNKLKKKMKLNI</sequence>
<keyword evidence="1" id="KW-0472">Membrane</keyword>
<dbReference type="Pfam" id="PF06022">
    <property type="entry name" value="Cir_Bir_Yir"/>
    <property type="match status" value="1"/>
</dbReference>
<dbReference type="NCBIfam" id="TIGR01590">
    <property type="entry name" value="yir-bir-cir_Pla"/>
    <property type="match status" value="1"/>
</dbReference>
<name>A0A081I9M5_PLAVN</name>
<keyword evidence="1" id="KW-0812">Transmembrane</keyword>
<dbReference type="Proteomes" id="UP000030681">
    <property type="component" value="Unassembled WGS sequence"/>
</dbReference>
<dbReference type="GeneID" id="19963100"/>
<keyword evidence="1" id="KW-1133">Transmembrane helix</keyword>
<organism evidence="2 3">
    <name type="scientific">Plasmodium vinckei vinckei</name>
    <dbReference type="NCBI Taxonomy" id="54757"/>
    <lineage>
        <taxon>Eukaryota</taxon>
        <taxon>Sar</taxon>
        <taxon>Alveolata</taxon>
        <taxon>Apicomplexa</taxon>
        <taxon>Aconoidasida</taxon>
        <taxon>Haemosporida</taxon>
        <taxon>Plasmodiidae</taxon>
        <taxon>Plasmodium</taxon>
        <taxon>Plasmodium (Vinckeia)</taxon>
    </lineage>
</organism>
<evidence type="ECO:0008006" key="4">
    <source>
        <dbReference type="Google" id="ProtNLM"/>
    </source>
</evidence>
<protein>
    <recommendedName>
        <fullName evidence="4">CIR protein PIR protein</fullName>
    </recommendedName>
</protein>
<feature type="transmembrane region" description="Helical" evidence="1">
    <location>
        <begin position="241"/>
        <end position="262"/>
    </location>
</feature>
<evidence type="ECO:0000256" key="1">
    <source>
        <dbReference type="SAM" id="Phobius"/>
    </source>
</evidence>
<dbReference type="EMBL" id="KL446957">
    <property type="protein sequence ID" value="KEG00383.1"/>
    <property type="molecule type" value="Genomic_DNA"/>
</dbReference>
<evidence type="ECO:0000313" key="3">
    <source>
        <dbReference type="Proteomes" id="UP000030681"/>
    </source>
</evidence>
<reference evidence="2 3" key="1">
    <citation type="submission" date="2013-02" db="EMBL/GenBank/DDBJ databases">
        <title>The Genome Sequence of Plasmodium vinckei vinckei.</title>
        <authorList>
            <consortium name="The Broad Institute Genome Sequencing Platform"/>
            <consortium name="The Broad Institute Genome Sequencing Center for Infectious Disease"/>
            <person name="Neafsey D."/>
            <person name="Cheeseman I."/>
            <person name="Volkman S."/>
            <person name="Adams J."/>
            <person name="Walker B."/>
            <person name="Young S.K."/>
            <person name="Zeng Q."/>
            <person name="Gargeya S."/>
            <person name="Fitzgerald M."/>
            <person name="Haas B."/>
            <person name="Abouelleil A."/>
            <person name="Alvarado L."/>
            <person name="Arachchi H.M."/>
            <person name="Berlin A.M."/>
            <person name="Chapman S.B."/>
            <person name="Dewar J."/>
            <person name="Goldberg J."/>
            <person name="Griggs A."/>
            <person name="Gujja S."/>
            <person name="Hansen M."/>
            <person name="Howarth C."/>
            <person name="Imamovic A."/>
            <person name="Larimer J."/>
            <person name="McCowan C."/>
            <person name="Murphy C."/>
            <person name="Neiman D."/>
            <person name="Pearson M."/>
            <person name="Priest M."/>
            <person name="Roberts A."/>
            <person name="Saif S."/>
            <person name="Shea T."/>
            <person name="Sisk P."/>
            <person name="Sykes S."/>
            <person name="Wortman J."/>
            <person name="Nusbaum C."/>
            <person name="Birren B."/>
        </authorList>
    </citation>
    <scope>NUCLEOTIDE SEQUENCE [LARGE SCALE GENOMIC DNA]</scope>
    <source>
        <strain evidence="3">vinckei</strain>
    </source>
</reference>
<evidence type="ECO:0000313" key="2">
    <source>
        <dbReference type="EMBL" id="KEG00383.1"/>
    </source>
</evidence>
<gene>
    <name evidence="2" type="ORF">YYE_04894</name>
</gene>
<accession>A0A081I9M5</accession>
<dbReference type="AlphaFoldDB" id="A0A081I9M5"/>
<dbReference type="OrthoDB" id="372865at2759"/>
<proteinExistence type="predicted"/>
<dbReference type="InterPro" id="IPR006477">
    <property type="entry name" value="Yir_bir_cir"/>
</dbReference>
<dbReference type="KEGG" id="pvv:PVVCY_0101460"/>
<dbReference type="RefSeq" id="XP_008626753.2">
    <property type="nucleotide sequence ID" value="XM_008628531.2"/>
</dbReference>